<dbReference type="EMBL" id="CM009301">
    <property type="protein sequence ID" value="KAI9384435.1"/>
    <property type="molecule type" value="Genomic_DNA"/>
</dbReference>
<name>A0ACC0S5R4_POPTR</name>
<evidence type="ECO:0000313" key="2">
    <source>
        <dbReference type="Proteomes" id="UP000006729"/>
    </source>
</evidence>
<comment type="caution">
    <text evidence="1">The sequence shown here is derived from an EMBL/GenBank/DDBJ whole genome shotgun (WGS) entry which is preliminary data.</text>
</comment>
<evidence type="ECO:0000313" key="1">
    <source>
        <dbReference type="EMBL" id="KAI9384435.1"/>
    </source>
</evidence>
<keyword evidence="2" id="KW-1185">Reference proteome</keyword>
<gene>
    <name evidence="1" type="ORF">POPTR_012G062001v4</name>
</gene>
<proteinExistence type="predicted"/>
<accession>A0ACC0S5R4</accession>
<protein>
    <submittedName>
        <fullName evidence="1">Uncharacterized protein</fullName>
    </submittedName>
</protein>
<organism evidence="1 2">
    <name type="scientific">Populus trichocarpa</name>
    <name type="common">Western balsam poplar</name>
    <name type="synonym">Populus balsamifera subsp. trichocarpa</name>
    <dbReference type="NCBI Taxonomy" id="3694"/>
    <lineage>
        <taxon>Eukaryota</taxon>
        <taxon>Viridiplantae</taxon>
        <taxon>Streptophyta</taxon>
        <taxon>Embryophyta</taxon>
        <taxon>Tracheophyta</taxon>
        <taxon>Spermatophyta</taxon>
        <taxon>Magnoliopsida</taxon>
        <taxon>eudicotyledons</taxon>
        <taxon>Gunneridae</taxon>
        <taxon>Pentapetalae</taxon>
        <taxon>rosids</taxon>
        <taxon>fabids</taxon>
        <taxon>Malpighiales</taxon>
        <taxon>Salicaceae</taxon>
        <taxon>Saliceae</taxon>
        <taxon>Populus</taxon>
    </lineage>
</organism>
<sequence>MRDTNTMHKILPTMFRGLARTWYHNFDLGSILKYEDLYMKLTTRFSKRILVKKISAKPFAISRREHESTEAYLIRFNEKNIKGRWLTGVFVATKALINRVDDSVLWRALCLHESNILKIKQVMKNYIQGKENECGETLASIFS</sequence>
<reference evidence="1 2" key="1">
    <citation type="journal article" date="2006" name="Science">
        <title>The genome of black cottonwood, Populus trichocarpa (Torr. &amp; Gray).</title>
        <authorList>
            <person name="Tuskan G.A."/>
            <person name="Difazio S."/>
            <person name="Jansson S."/>
            <person name="Bohlmann J."/>
            <person name="Grigoriev I."/>
            <person name="Hellsten U."/>
            <person name="Putnam N."/>
            <person name="Ralph S."/>
            <person name="Rombauts S."/>
            <person name="Salamov A."/>
            <person name="Schein J."/>
            <person name="Sterck L."/>
            <person name="Aerts A."/>
            <person name="Bhalerao R.R."/>
            <person name="Bhalerao R.P."/>
            <person name="Blaudez D."/>
            <person name="Boerjan W."/>
            <person name="Brun A."/>
            <person name="Brunner A."/>
            <person name="Busov V."/>
            <person name="Campbell M."/>
            <person name="Carlson J."/>
            <person name="Chalot M."/>
            <person name="Chapman J."/>
            <person name="Chen G.L."/>
            <person name="Cooper D."/>
            <person name="Coutinho P.M."/>
            <person name="Couturier J."/>
            <person name="Covert S."/>
            <person name="Cronk Q."/>
            <person name="Cunningham R."/>
            <person name="Davis J."/>
            <person name="Degroeve S."/>
            <person name="Dejardin A."/>
            <person name="Depamphilis C."/>
            <person name="Detter J."/>
            <person name="Dirks B."/>
            <person name="Dubchak I."/>
            <person name="Duplessis S."/>
            <person name="Ehlting J."/>
            <person name="Ellis B."/>
            <person name="Gendler K."/>
            <person name="Goodstein D."/>
            <person name="Gribskov M."/>
            <person name="Grimwood J."/>
            <person name="Groover A."/>
            <person name="Gunter L."/>
            <person name="Hamberger B."/>
            <person name="Heinze B."/>
            <person name="Helariutta Y."/>
            <person name="Henrissat B."/>
            <person name="Holligan D."/>
            <person name="Holt R."/>
            <person name="Huang W."/>
            <person name="Islam-Faridi N."/>
            <person name="Jones S."/>
            <person name="Jones-Rhoades M."/>
            <person name="Jorgensen R."/>
            <person name="Joshi C."/>
            <person name="Kangasjarvi J."/>
            <person name="Karlsson J."/>
            <person name="Kelleher C."/>
            <person name="Kirkpatrick R."/>
            <person name="Kirst M."/>
            <person name="Kohler A."/>
            <person name="Kalluri U."/>
            <person name="Larimer F."/>
            <person name="Leebens-Mack J."/>
            <person name="Leple J.C."/>
            <person name="Locascio P."/>
            <person name="Lou Y."/>
            <person name="Lucas S."/>
            <person name="Martin F."/>
            <person name="Montanini B."/>
            <person name="Napoli C."/>
            <person name="Nelson D.R."/>
            <person name="Nelson C."/>
            <person name="Nieminen K."/>
            <person name="Nilsson O."/>
            <person name="Pereda V."/>
            <person name="Peter G."/>
            <person name="Philippe R."/>
            <person name="Pilate G."/>
            <person name="Poliakov A."/>
            <person name="Razumovskaya J."/>
            <person name="Richardson P."/>
            <person name="Rinaldi C."/>
            <person name="Ritland K."/>
            <person name="Rouze P."/>
            <person name="Ryaboy D."/>
            <person name="Schmutz J."/>
            <person name="Schrader J."/>
            <person name="Segerman B."/>
            <person name="Shin H."/>
            <person name="Siddiqui A."/>
            <person name="Sterky F."/>
            <person name="Terry A."/>
            <person name="Tsai C.J."/>
            <person name="Uberbacher E."/>
            <person name="Unneberg P."/>
            <person name="Vahala J."/>
            <person name="Wall K."/>
            <person name="Wessler S."/>
            <person name="Yang G."/>
            <person name="Yin T."/>
            <person name="Douglas C."/>
            <person name="Marra M."/>
            <person name="Sandberg G."/>
            <person name="Van de Peer Y."/>
            <person name="Rokhsar D."/>
        </authorList>
    </citation>
    <scope>NUCLEOTIDE SEQUENCE [LARGE SCALE GENOMIC DNA]</scope>
    <source>
        <strain evidence="2">cv. Nisqually</strain>
    </source>
</reference>
<dbReference type="Proteomes" id="UP000006729">
    <property type="component" value="Chromosome 12"/>
</dbReference>